<dbReference type="InterPro" id="IPR050988">
    <property type="entry name" value="Mannitol_DH/Oxidoreductase"/>
</dbReference>
<dbReference type="PRINTS" id="PR00084">
    <property type="entry name" value="MTLDHDRGNASE"/>
</dbReference>
<dbReference type="PANTHER" id="PTHR43362:SF1">
    <property type="entry name" value="MANNITOL DEHYDROGENASE 2-RELATED"/>
    <property type="match status" value="1"/>
</dbReference>
<evidence type="ECO:0000256" key="1">
    <source>
        <dbReference type="ARBA" id="ARBA00023002"/>
    </source>
</evidence>
<dbReference type="Gene3D" id="3.40.50.720">
    <property type="entry name" value="NAD(P)-binding Rossmann-like Domain"/>
    <property type="match status" value="1"/>
</dbReference>
<evidence type="ECO:0000259" key="4">
    <source>
        <dbReference type="Pfam" id="PF08125"/>
    </source>
</evidence>
<dbReference type="InterPro" id="IPR013131">
    <property type="entry name" value="Mannitol_DH_N"/>
</dbReference>
<dbReference type="Gene3D" id="1.10.1040.10">
    <property type="entry name" value="N-(1-d-carboxylethyl)-l-norvaline Dehydrogenase, domain 2"/>
    <property type="match status" value="1"/>
</dbReference>
<feature type="domain" description="Mannitol dehydrogenase C-terminal" evidence="4">
    <location>
        <begin position="296"/>
        <end position="478"/>
    </location>
</feature>
<evidence type="ECO:0000259" key="3">
    <source>
        <dbReference type="Pfam" id="PF01232"/>
    </source>
</evidence>
<dbReference type="PANTHER" id="PTHR43362">
    <property type="entry name" value="MANNITOL DEHYDROGENASE DSF1-RELATED"/>
    <property type="match status" value="1"/>
</dbReference>
<dbReference type="InterPro" id="IPR036291">
    <property type="entry name" value="NAD(P)-bd_dom_sf"/>
</dbReference>
<dbReference type="InterPro" id="IPR013118">
    <property type="entry name" value="Mannitol_DH_C"/>
</dbReference>
<organism evidence="5 6">
    <name type="scientific">Gluconobacter japonicus</name>
    <dbReference type="NCBI Taxonomy" id="376620"/>
    <lineage>
        <taxon>Bacteria</taxon>
        <taxon>Pseudomonadati</taxon>
        <taxon>Pseudomonadota</taxon>
        <taxon>Alphaproteobacteria</taxon>
        <taxon>Acetobacterales</taxon>
        <taxon>Acetobacteraceae</taxon>
        <taxon>Gluconobacter</taxon>
    </lineage>
</organism>
<dbReference type="SUPFAM" id="SSF48179">
    <property type="entry name" value="6-phosphogluconate dehydrogenase C-terminal domain-like"/>
    <property type="match status" value="1"/>
</dbReference>
<dbReference type="Pfam" id="PF08125">
    <property type="entry name" value="Mannitol_dh_C"/>
    <property type="match status" value="1"/>
</dbReference>
<dbReference type="AlphaFoldDB" id="A0A9Q2IQ30"/>
<dbReference type="InterPro" id="IPR008927">
    <property type="entry name" value="6-PGluconate_DH-like_C_sf"/>
</dbReference>
<dbReference type="EMBL" id="JABCQN010000002">
    <property type="protein sequence ID" value="MBF0870210.1"/>
    <property type="molecule type" value="Genomic_DNA"/>
</dbReference>
<protein>
    <submittedName>
        <fullName evidence="5">Mannitol dehydrogenase family protein</fullName>
    </submittedName>
</protein>
<name>A0A9Q2IQ30_GLUJA</name>
<accession>A0A9Q2IQ30</accession>
<comment type="caution">
    <text evidence="5">The sequence shown here is derived from an EMBL/GenBank/DDBJ whole genome shotgun (WGS) entry which is preliminary data.</text>
</comment>
<reference evidence="5" key="1">
    <citation type="submission" date="2020-04" db="EMBL/GenBank/DDBJ databases">
        <authorList>
            <person name="Sombolestani A."/>
        </authorList>
    </citation>
    <scope>NUCLEOTIDE SEQUENCE</scope>
    <source>
        <strain evidence="5">R71697</strain>
    </source>
</reference>
<gene>
    <name evidence="5" type="ORF">HKD32_04965</name>
</gene>
<sequence length="500" mass="55507">MGLSFGRTIMKLTSETLAHLPETILTSPYDRQKVTAGIAHLSVGNFHRAHQAVYTDRALALPGQENWGIVGIGLMDVPSEVQKAEALQAQSGLYTLRECPAGRPDVVRVVKSLVEYIHAPADRAAALKRLTDPAIRIVTMTITEGGYYMDEAGHFMTDHPAIAADLKRDVPESVFGLLTEALRLRREAGVNAFTILSCDNVPSNGEIARRAVLSFARLKDDELADWISRNVAFPSCMVDRITPAVGPADIERLNRESGIEDRAPLFCEDFIQWVVEDKFPEGRPAWENVGVLFTDNVEPYEQVKLRMLNASHSMLALPAVLMGYRFVSEAMEDENLFRLLQQFLGFDSEPQLNAPPGMSLPEYGALLLQRFRNKAVSDQLLRIASDSTSKLPVFVRPTAETVVQDNGDMRRIAFLLACYCTYLGGFDDKGTEFPVTEPRLSKEDRALAGSSDPAKALDMSVFAGWGLTDNPEFVRLFVEMRISLQDRRTAETLVDVISPR</sequence>
<evidence type="ECO:0000313" key="5">
    <source>
        <dbReference type="EMBL" id="MBF0870210.1"/>
    </source>
</evidence>
<dbReference type="InterPro" id="IPR000669">
    <property type="entry name" value="Mannitol_DH"/>
</dbReference>
<feature type="domain" description="Mannitol dehydrogenase N-terminal" evidence="3">
    <location>
        <begin position="38"/>
        <end position="287"/>
    </location>
</feature>
<dbReference type="PROSITE" id="PS00974">
    <property type="entry name" value="MANNITOL_DHGENASE"/>
    <property type="match status" value="1"/>
</dbReference>
<proteinExistence type="predicted"/>
<dbReference type="GO" id="GO:0019594">
    <property type="term" value="P:mannitol metabolic process"/>
    <property type="evidence" value="ECO:0007669"/>
    <property type="project" value="InterPro"/>
</dbReference>
<dbReference type="InterPro" id="IPR023027">
    <property type="entry name" value="Mannitol_DH_CS"/>
</dbReference>
<dbReference type="InterPro" id="IPR013328">
    <property type="entry name" value="6PGD_dom2"/>
</dbReference>
<keyword evidence="2" id="KW-0520">NAD</keyword>
<dbReference type="Pfam" id="PF01232">
    <property type="entry name" value="Mannitol_dh"/>
    <property type="match status" value="1"/>
</dbReference>
<keyword evidence="1" id="KW-0560">Oxidoreductase</keyword>
<dbReference type="Proteomes" id="UP000661006">
    <property type="component" value="Unassembled WGS sequence"/>
</dbReference>
<evidence type="ECO:0000313" key="6">
    <source>
        <dbReference type="Proteomes" id="UP000661006"/>
    </source>
</evidence>
<dbReference type="SUPFAM" id="SSF51735">
    <property type="entry name" value="NAD(P)-binding Rossmann-fold domains"/>
    <property type="match status" value="1"/>
</dbReference>
<evidence type="ECO:0000256" key="2">
    <source>
        <dbReference type="ARBA" id="ARBA00023027"/>
    </source>
</evidence>
<reference evidence="5" key="2">
    <citation type="submission" date="2020-11" db="EMBL/GenBank/DDBJ databases">
        <title>Description of novel Gluconobacter species.</title>
        <authorList>
            <person name="Cleenwerck I."/>
            <person name="Cnockaert M."/>
            <person name="Borremans W."/>
            <person name="Wieme A.D."/>
            <person name="De Vuyst L."/>
            <person name="Vandamme P."/>
        </authorList>
    </citation>
    <scope>NUCLEOTIDE SEQUENCE</scope>
    <source>
        <strain evidence="5">R71697</strain>
    </source>
</reference>
<dbReference type="GO" id="GO:0016616">
    <property type="term" value="F:oxidoreductase activity, acting on the CH-OH group of donors, NAD or NADP as acceptor"/>
    <property type="evidence" value="ECO:0007669"/>
    <property type="project" value="TreeGrafter"/>
</dbReference>